<name>A0ABR8KNI0_9SPHN</name>
<dbReference type="Gene3D" id="3.30.70.100">
    <property type="match status" value="1"/>
</dbReference>
<dbReference type="InterPro" id="IPR036046">
    <property type="entry name" value="Acylphosphatase-like_dom_sf"/>
</dbReference>
<sequence>MIRLIYQSEATDKLGAGEVFKIVETSAENNAESDLTGFLLFVSGRFFQVIEGPEDSIDDLVQRLENDPRHRSIQTIDRRPIDERAFGTWRMKRFMPTSGATSLREVAPELRDVPAYMRQTADAFLAS</sequence>
<dbReference type="RefSeq" id="WP_190787708.1">
    <property type="nucleotide sequence ID" value="NZ_JACXLC010000001.1"/>
</dbReference>
<dbReference type="InterPro" id="IPR007024">
    <property type="entry name" value="BLUF_domain"/>
</dbReference>
<dbReference type="Pfam" id="PF04940">
    <property type="entry name" value="BLUF"/>
    <property type="match status" value="1"/>
</dbReference>
<organism evidence="2 3">
    <name type="scientific">Erythrobacter rubeus</name>
    <dbReference type="NCBI Taxonomy" id="2760803"/>
    <lineage>
        <taxon>Bacteria</taxon>
        <taxon>Pseudomonadati</taxon>
        <taxon>Pseudomonadota</taxon>
        <taxon>Alphaproteobacteria</taxon>
        <taxon>Sphingomonadales</taxon>
        <taxon>Erythrobacteraceae</taxon>
        <taxon>Erythrobacter/Porphyrobacter group</taxon>
        <taxon>Erythrobacter</taxon>
    </lineage>
</organism>
<evidence type="ECO:0000259" key="1">
    <source>
        <dbReference type="PROSITE" id="PS50925"/>
    </source>
</evidence>
<protein>
    <submittedName>
        <fullName evidence="2">BLUF domain-containing protein</fullName>
    </submittedName>
</protein>
<dbReference type="EMBL" id="JACXLC010000001">
    <property type="protein sequence ID" value="MBD2842228.1"/>
    <property type="molecule type" value="Genomic_DNA"/>
</dbReference>
<keyword evidence="3" id="KW-1185">Reference proteome</keyword>
<accession>A0ABR8KNI0</accession>
<dbReference type="Proteomes" id="UP000635384">
    <property type="component" value="Unassembled WGS sequence"/>
</dbReference>
<evidence type="ECO:0000313" key="3">
    <source>
        <dbReference type="Proteomes" id="UP000635384"/>
    </source>
</evidence>
<proteinExistence type="predicted"/>
<dbReference type="PROSITE" id="PS50925">
    <property type="entry name" value="BLUF"/>
    <property type="match status" value="1"/>
</dbReference>
<gene>
    <name evidence="2" type="ORF">IB285_08165</name>
</gene>
<feature type="domain" description="BLUF" evidence="1">
    <location>
        <begin position="1"/>
        <end position="92"/>
    </location>
</feature>
<evidence type="ECO:0000313" key="2">
    <source>
        <dbReference type="EMBL" id="MBD2842228.1"/>
    </source>
</evidence>
<dbReference type="SMART" id="SM01034">
    <property type="entry name" value="BLUF"/>
    <property type="match status" value="1"/>
</dbReference>
<dbReference type="SUPFAM" id="SSF54975">
    <property type="entry name" value="Acylphosphatase/BLUF domain-like"/>
    <property type="match status" value="1"/>
</dbReference>
<comment type="caution">
    <text evidence="2">The sequence shown here is derived from an EMBL/GenBank/DDBJ whole genome shotgun (WGS) entry which is preliminary data.</text>
</comment>
<reference evidence="2 3" key="1">
    <citation type="submission" date="2020-09" db="EMBL/GenBank/DDBJ databases">
        <authorList>
            <person name="Yoon J.-W."/>
        </authorList>
    </citation>
    <scope>NUCLEOTIDE SEQUENCE [LARGE SCALE GENOMIC DNA]</scope>
    <source>
        <strain evidence="2 3">KMU-140</strain>
    </source>
</reference>